<gene>
    <name evidence="1" type="ORF">ATANTOWER_012011</name>
</gene>
<name>A0ABU7BAN3_9TELE</name>
<protein>
    <submittedName>
        <fullName evidence="1">Uncharacterized protein</fullName>
    </submittedName>
</protein>
<proteinExistence type="predicted"/>
<dbReference type="EMBL" id="JAHUTI010049431">
    <property type="protein sequence ID" value="MED6247662.1"/>
    <property type="molecule type" value="Genomic_DNA"/>
</dbReference>
<comment type="caution">
    <text evidence="1">The sequence shown here is derived from an EMBL/GenBank/DDBJ whole genome shotgun (WGS) entry which is preliminary data.</text>
</comment>
<organism evidence="1 2">
    <name type="scientific">Ataeniobius toweri</name>
    <dbReference type="NCBI Taxonomy" id="208326"/>
    <lineage>
        <taxon>Eukaryota</taxon>
        <taxon>Metazoa</taxon>
        <taxon>Chordata</taxon>
        <taxon>Craniata</taxon>
        <taxon>Vertebrata</taxon>
        <taxon>Euteleostomi</taxon>
        <taxon>Actinopterygii</taxon>
        <taxon>Neopterygii</taxon>
        <taxon>Teleostei</taxon>
        <taxon>Neoteleostei</taxon>
        <taxon>Acanthomorphata</taxon>
        <taxon>Ovalentaria</taxon>
        <taxon>Atherinomorphae</taxon>
        <taxon>Cyprinodontiformes</taxon>
        <taxon>Goodeidae</taxon>
        <taxon>Ataeniobius</taxon>
    </lineage>
</organism>
<accession>A0ABU7BAN3</accession>
<sequence length="94" mass="10416">MVQQCQAGALVVNWMMSKPLWTRLHILSLHTYTNPFMRKQLCTSCTGDANEKSNREPTSGAYLCTPKPLTESCVTVTSQQGSVLSEGRIRGRAL</sequence>
<dbReference type="Proteomes" id="UP001345963">
    <property type="component" value="Unassembled WGS sequence"/>
</dbReference>
<evidence type="ECO:0000313" key="1">
    <source>
        <dbReference type="EMBL" id="MED6247662.1"/>
    </source>
</evidence>
<evidence type="ECO:0000313" key="2">
    <source>
        <dbReference type="Proteomes" id="UP001345963"/>
    </source>
</evidence>
<reference evidence="1 2" key="1">
    <citation type="submission" date="2021-07" db="EMBL/GenBank/DDBJ databases">
        <authorList>
            <person name="Palmer J.M."/>
        </authorList>
    </citation>
    <scope>NUCLEOTIDE SEQUENCE [LARGE SCALE GENOMIC DNA]</scope>
    <source>
        <strain evidence="1 2">AT_MEX2019</strain>
        <tissue evidence="1">Muscle</tissue>
    </source>
</reference>
<keyword evidence="2" id="KW-1185">Reference proteome</keyword>